<gene>
    <name evidence="5" type="ORF">ACFOUW_13485</name>
</gene>
<dbReference type="InterPro" id="IPR036388">
    <property type="entry name" value="WH-like_DNA-bd_sf"/>
</dbReference>
<evidence type="ECO:0000313" key="6">
    <source>
        <dbReference type="Proteomes" id="UP001595699"/>
    </source>
</evidence>
<dbReference type="EMBL" id="JBHRZH010000010">
    <property type="protein sequence ID" value="MFC3761851.1"/>
    <property type="molecule type" value="Genomic_DNA"/>
</dbReference>
<dbReference type="SUPFAM" id="SSF46894">
    <property type="entry name" value="C-terminal effector domain of the bipartite response regulators"/>
    <property type="match status" value="1"/>
</dbReference>
<keyword evidence="1 2" id="KW-0238">DNA-binding</keyword>
<evidence type="ECO:0000256" key="3">
    <source>
        <dbReference type="SAM" id="Phobius"/>
    </source>
</evidence>
<keyword evidence="3" id="KW-0472">Membrane</keyword>
<dbReference type="Proteomes" id="UP001595699">
    <property type="component" value="Unassembled WGS sequence"/>
</dbReference>
<dbReference type="InterPro" id="IPR001867">
    <property type="entry name" value="OmpR/PhoB-type_DNA-bd"/>
</dbReference>
<evidence type="ECO:0000313" key="5">
    <source>
        <dbReference type="EMBL" id="MFC3761851.1"/>
    </source>
</evidence>
<feature type="DNA-binding region" description="OmpR/PhoB-type" evidence="2">
    <location>
        <begin position="44"/>
        <end position="143"/>
    </location>
</feature>
<dbReference type="CDD" id="cd00383">
    <property type="entry name" value="trans_reg_C"/>
    <property type="match status" value="1"/>
</dbReference>
<feature type="transmembrane region" description="Helical" evidence="3">
    <location>
        <begin position="6"/>
        <end position="27"/>
    </location>
</feature>
<evidence type="ECO:0000259" key="4">
    <source>
        <dbReference type="PROSITE" id="PS51755"/>
    </source>
</evidence>
<dbReference type="RefSeq" id="WP_307782414.1">
    <property type="nucleotide sequence ID" value="NZ_JAFBCM010000001.1"/>
</dbReference>
<dbReference type="InterPro" id="IPR016032">
    <property type="entry name" value="Sig_transdc_resp-reg_C-effctor"/>
</dbReference>
<dbReference type="Gene3D" id="1.10.10.10">
    <property type="entry name" value="Winged helix-like DNA-binding domain superfamily/Winged helix DNA-binding domain"/>
    <property type="match status" value="1"/>
</dbReference>
<name>A0ABV7Y965_9ACTN</name>
<reference evidence="6" key="1">
    <citation type="journal article" date="2019" name="Int. J. Syst. Evol. Microbiol.">
        <title>The Global Catalogue of Microorganisms (GCM) 10K type strain sequencing project: providing services to taxonomists for standard genome sequencing and annotation.</title>
        <authorList>
            <consortium name="The Broad Institute Genomics Platform"/>
            <consortium name="The Broad Institute Genome Sequencing Center for Infectious Disease"/>
            <person name="Wu L."/>
            <person name="Ma J."/>
        </authorList>
    </citation>
    <scope>NUCLEOTIDE SEQUENCE [LARGE SCALE GENOMIC DNA]</scope>
    <source>
        <strain evidence="6">CGMCC 4.7241</strain>
    </source>
</reference>
<protein>
    <submittedName>
        <fullName evidence="5">Winged helix-turn-helix domain-containing protein</fullName>
    </submittedName>
</protein>
<accession>A0ABV7Y965</accession>
<keyword evidence="3" id="KW-0812">Transmembrane</keyword>
<comment type="caution">
    <text evidence="5">The sequence shown here is derived from an EMBL/GenBank/DDBJ whole genome shotgun (WGS) entry which is preliminary data.</text>
</comment>
<sequence>MSAGNIVGLVLGILLVGYLVVALIRPLPARVRATVRRAEPSGAEAVIETASFTVDLAAKRVTREGVDVQLTPTKLHVLEVLVRTPGWLIGQHQLLHEVWGPGCATETNHLRVYLAQLRHKLEPDPARSRHLVTEPCMGYRFEP</sequence>
<keyword evidence="3" id="KW-1133">Transmembrane helix</keyword>
<organism evidence="5 6">
    <name type="scientific">Tenggerimyces flavus</name>
    <dbReference type="NCBI Taxonomy" id="1708749"/>
    <lineage>
        <taxon>Bacteria</taxon>
        <taxon>Bacillati</taxon>
        <taxon>Actinomycetota</taxon>
        <taxon>Actinomycetes</taxon>
        <taxon>Propionibacteriales</taxon>
        <taxon>Nocardioidaceae</taxon>
        <taxon>Tenggerimyces</taxon>
    </lineage>
</organism>
<evidence type="ECO:0000256" key="1">
    <source>
        <dbReference type="ARBA" id="ARBA00023125"/>
    </source>
</evidence>
<feature type="domain" description="OmpR/PhoB-type" evidence="4">
    <location>
        <begin position="44"/>
        <end position="143"/>
    </location>
</feature>
<dbReference type="Pfam" id="PF00486">
    <property type="entry name" value="Trans_reg_C"/>
    <property type="match status" value="1"/>
</dbReference>
<proteinExistence type="predicted"/>
<keyword evidence="6" id="KW-1185">Reference proteome</keyword>
<dbReference type="PROSITE" id="PS51755">
    <property type="entry name" value="OMPR_PHOB"/>
    <property type="match status" value="1"/>
</dbReference>
<dbReference type="SMART" id="SM00862">
    <property type="entry name" value="Trans_reg_C"/>
    <property type="match status" value="1"/>
</dbReference>
<evidence type="ECO:0000256" key="2">
    <source>
        <dbReference type="PROSITE-ProRule" id="PRU01091"/>
    </source>
</evidence>